<evidence type="ECO:0000256" key="2">
    <source>
        <dbReference type="ARBA" id="ARBA00004948"/>
    </source>
</evidence>
<evidence type="ECO:0000256" key="12">
    <source>
        <dbReference type="SAM" id="SignalP"/>
    </source>
</evidence>
<sequence length="338" mass="36415">MLSRRHALSVLSAIALATGSLVTAAPAAELQKASLRLKWLPQAQFAGFYVAAAKGYYKAEGIDLTINPGGPNLLTENLVATGADTFGLSGGTDSVFAARDKGLPIVCIGVSHQITPFIFVTRKDGPVKTIQDFKGKTVTTWFTGANHVLNGMLAKEGIKPDELKIQPQQVSVTPFVDGSVDVVTATYYNEFYTIQSRMPKDSLKTFVAEDYGITFPRDTLIVAEATAKEKPELVKAFLRASLKGWKDAFADPKGAVDTVMAAAPTLDRAQQEFMLTEVKRLMTAGAAAKNGMFWIDADAVKTAHDFFLKYGVISKPLDLAAAYDASFIQSVPLADRLP</sequence>
<feature type="domain" description="SsuA/THI5-like" evidence="13">
    <location>
        <begin position="43"/>
        <end position="255"/>
    </location>
</feature>
<keyword evidence="5" id="KW-0808">Transferase</keyword>
<protein>
    <recommendedName>
        <fullName evidence="10">Thiamine pyrimidine synthase</fullName>
    </recommendedName>
</protein>
<evidence type="ECO:0000256" key="6">
    <source>
        <dbReference type="ARBA" id="ARBA00022723"/>
    </source>
</evidence>
<evidence type="ECO:0000313" key="15">
    <source>
        <dbReference type="Proteomes" id="UP000063308"/>
    </source>
</evidence>
<dbReference type="GO" id="GO:0046872">
    <property type="term" value="F:metal ion binding"/>
    <property type="evidence" value="ECO:0007669"/>
    <property type="project" value="UniProtKB-KW"/>
</dbReference>
<dbReference type="PANTHER" id="PTHR31528">
    <property type="entry name" value="4-AMINO-5-HYDROXYMETHYL-2-METHYLPYRIMIDINE PHOSPHATE SYNTHASE THI11-RELATED"/>
    <property type="match status" value="1"/>
</dbReference>
<gene>
    <name evidence="14" type="ORF">NK6_7391</name>
</gene>
<dbReference type="EMBL" id="AP014685">
    <property type="protein sequence ID" value="BAR60542.1"/>
    <property type="molecule type" value="Genomic_DNA"/>
</dbReference>
<dbReference type="Gene3D" id="3.40.190.10">
    <property type="entry name" value="Periplasmic binding protein-like II"/>
    <property type="match status" value="2"/>
</dbReference>
<feature type="signal peptide" evidence="12">
    <location>
        <begin position="1"/>
        <end position="27"/>
    </location>
</feature>
<keyword evidence="7" id="KW-0663">Pyridoxal phosphate</keyword>
<keyword evidence="12" id="KW-0732">Signal</keyword>
<reference evidence="14 15" key="1">
    <citation type="submission" date="2014-11" db="EMBL/GenBank/DDBJ databases">
        <title>Symbiosis island explosion on the genome of extra-slow-growing strains of soybean bradyrhizobia with massive insertion sequences.</title>
        <authorList>
            <person name="Iida T."/>
            <person name="Minamisawa K."/>
        </authorList>
    </citation>
    <scope>NUCLEOTIDE SEQUENCE [LARGE SCALE GENOMIC DNA]</scope>
    <source>
        <strain evidence="14 15">NK6</strain>
    </source>
</reference>
<keyword evidence="8" id="KW-0784">Thiamine biosynthesis</keyword>
<evidence type="ECO:0000256" key="10">
    <source>
        <dbReference type="ARBA" id="ARBA00033171"/>
    </source>
</evidence>
<dbReference type="InterPro" id="IPR027939">
    <property type="entry name" value="NMT1/THI5"/>
</dbReference>
<dbReference type="RefSeq" id="WP_060911318.1">
    <property type="nucleotide sequence ID" value="NZ_JAFCKD010000001.1"/>
</dbReference>
<dbReference type="Proteomes" id="UP000063308">
    <property type="component" value="Chromosome"/>
</dbReference>
<dbReference type="InterPro" id="IPR015168">
    <property type="entry name" value="SsuA/THI5"/>
</dbReference>
<dbReference type="GO" id="GO:0009228">
    <property type="term" value="P:thiamine biosynthetic process"/>
    <property type="evidence" value="ECO:0007669"/>
    <property type="project" value="UniProtKB-KW"/>
</dbReference>
<feature type="chain" id="PRO_5002419256" description="Thiamine pyrimidine synthase" evidence="12">
    <location>
        <begin position="28"/>
        <end position="338"/>
    </location>
</feature>
<evidence type="ECO:0000256" key="3">
    <source>
        <dbReference type="ARBA" id="ARBA00009406"/>
    </source>
</evidence>
<evidence type="ECO:0000256" key="5">
    <source>
        <dbReference type="ARBA" id="ARBA00022679"/>
    </source>
</evidence>
<dbReference type="AlphaFoldDB" id="A0A0E4BUL6"/>
<proteinExistence type="inferred from homology"/>
<keyword evidence="6" id="KW-0479">Metal-binding</keyword>
<dbReference type="PANTHER" id="PTHR31528:SF1">
    <property type="entry name" value="4-AMINO-5-HYDROXYMETHYL-2-METHYLPYRIMIDINE PHOSPHATE SYNTHASE THI11-RELATED"/>
    <property type="match status" value="1"/>
</dbReference>
<dbReference type="GO" id="GO:0016740">
    <property type="term" value="F:transferase activity"/>
    <property type="evidence" value="ECO:0007669"/>
    <property type="project" value="UniProtKB-KW"/>
</dbReference>
<comment type="subunit">
    <text evidence="4">Homodimer.</text>
</comment>
<comment type="pathway">
    <text evidence="2">Cofactor biosynthesis; thiamine diphosphate biosynthesis.</text>
</comment>
<evidence type="ECO:0000256" key="1">
    <source>
        <dbReference type="ARBA" id="ARBA00003469"/>
    </source>
</evidence>
<evidence type="ECO:0000313" key="14">
    <source>
        <dbReference type="EMBL" id="BAR60542.1"/>
    </source>
</evidence>
<name>A0A0E4BUL6_9BRAD</name>
<dbReference type="Pfam" id="PF09084">
    <property type="entry name" value="NMT1"/>
    <property type="match status" value="1"/>
</dbReference>
<comment type="similarity">
    <text evidence="3">Belongs to the NMT1/THI5 family.</text>
</comment>
<comment type="catalytic activity">
    <reaction evidence="11">
        <text>N(6)-(pyridoxal phosphate)-L-lysyl-[4-amino-5-hydroxymethyl-2-methylpyrimidine phosphate synthase] + L-histidyl-[4-amino-5-hydroxymethyl-2-methylpyrimidine phosphate synthase] + 2 Fe(3+) + 4 H2O = L-lysyl-[4-amino-5-hydroxymethyl-2-methylpyrimidine phosphate synthase] + (2S)-2-amino-5-hydroxy-4-oxopentanoyl-[4-amino-5-hydroxymethyl-2-methylpyrimidine phosphate synthase] + 4-amino-2-methyl-5-(phosphooxymethyl)pyrimidine + 3-oxopropanoate + 2 Fe(2+) + 2 H(+)</text>
        <dbReference type="Rhea" id="RHEA:65756"/>
        <dbReference type="Rhea" id="RHEA-COMP:16892"/>
        <dbReference type="Rhea" id="RHEA-COMP:16893"/>
        <dbReference type="Rhea" id="RHEA-COMP:16894"/>
        <dbReference type="Rhea" id="RHEA-COMP:16895"/>
        <dbReference type="ChEBI" id="CHEBI:15377"/>
        <dbReference type="ChEBI" id="CHEBI:15378"/>
        <dbReference type="ChEBI" id="CHEBI:29033"/>
        <dbReference type="ChEBI" id="CHEBI:29034"/>
        <dbReference type="ChEBI" id="CHEBI:29969"/>
        <dbReference type="ChEBI" id="CHEBI:29979"/>
        <dbReference type="ChEBI" id="CHEBI:33190"/>
        <dbReference type="ChEBI" id="CHEBI:58354"/>
        <dbReference type="ChEBI" id="CHEBI:143915"/>
        <dbReference type="ChEBI" id="CHEBI:157692"/>
    </reaction>
    <physiologicalReaction direction="left-to-right" evidence="11">
        <dbReference type="Rhea" id="RHEA:65757"/>
    </physiologicalReaction>
</comment>
<evidence type="ECO:0000259" key="13">
    <source>
        <dbReference type="Pfam" id="PF09084"/>
    </source>
</evidence>
<comment type="function">
    <text evidence="1">Responsible for the formation of the pyrimidine heterocycle in the thiamine biosynthesis pathway. Catalyzes the formation of hydroxymethylpyrimidine phosphate (HMP-P) from histidine and pyridoxal phosphate (PLP). The protein uses PLP and the active site histidine to form HMP-P, generating an inactive enzyme. The enzyme can only undergo a single turnover, which suggests it is a suicide enzyme.</text>
</comment>
<organism evidence="14 15">
    <name type="scientific">Bradyrhizobium diazoefficiens</name>
    <dbReference type="NCBI Taxonomy" id="1355477"/>
    <lineage>
        <taxon>Bacteria</taxon>
        <taxon>Pseudomonadati</taxon>
        <taxon>Pseudomonadota</taxon>
        <taxon>Alphaproteobacteria</taxon>
        <taxon>Hyphomicrobiales</taxon>
        <taxon>Nitrobacteraceae</taxon>
        <taxon>Bradyrhizobium</taxon>
    </lineage>
</organism>
<evidence type="ECO:0000256" key="11">
    <source>
        <dbReference type="ARBA" id="ARBA00048179"/>
    </source>
</evidence>
<evidence type="ECO:0000256" key="4">
    <source>
        <dbReference type="ARBA" id="ARBA00011738"/>
    </source>
</evidence>
<evidence type="ECO:0000256" key="9">
    <source>
        <dbReference type="ARBA" id="ARBA00023004"/>
    </source>
</evidence>
<evidence type="ECO:0000256" key="8">
    <source>
        <dbReference type="ARBA" id="ARBA00022977"/>
    </source>
</evidence>
<accession>A0A0E4BUL6</accession>
<dbReference type="SUPFAM" id="SSF53850">
    <property type="entry name" value="Periplasmic binding protein-like II"/>
    <property type="match status" value="1"/>
</dbReference>
<keyword evidence="9" id="KW-0408">Iron</keyword>
<evidence type="ECO:0000256" key="7">
    <source>
        <dbReference type="ARBA" id="ARBA00022898"/>
    </source>
</evidence>